<dbReference type="SUPFAM" id="SSF101447">
    <property type="entry name" value="Formin homology 2 domain (FH2 domain)"/>
    <property type="match status" value="1"/>
</dbReference>
<gene>
    <name evidence="2" type="ORF">QTG54_015483</name>
</gene>
<dbReference type="EMBL" id="JATAAI010000043">
    <property type="protein sequence ID" value="KAK1733956.1"/>
    <property type="molecule type" value="Genomic_DNA"/>
</dbReference>
<evidence type="ECO:0000313" key="3">
    <source>
        <dbReference type="Proteomes" id="UP001224775"/>
    </source>
</evidence>
<sequence length="707" mass="80187">MAKEEPQAKVGAGGKRPANQMGSQPQQYYYPAHYYHHHLNCGNPQYHFYPFTLPFTSQPGPLLLPSKKPEKKINTTRKEPKRPPHCSVCVDNNGIYSDDCPGRFKKVNCSFFNQDGSRKQCAGCKDIRCDGGNELKHDRCRLNNGKNIRLCEILQHCFPPPPLPPPPPPLHTIFPSKTTFRWSQDSDTRIITADFRELKKLRKADLECLLDLFELTDAAVVSKGLAKETKLSLNTGSSPVEYDHIIKTLRETQEYNEVKDVALIDNVKQFIEGDEVQPNKKHTLESFLKYHENSQGGSGSKLTCKNDGSEEILYLIDYPLATFFKLQQNFMGQFIIPHILPGGDECLTNCSSARDLAGMGPLLYMGVGGAHTKFHEDGSGTVDSGHLCLCGFNEVIILRRLDGTRRTNAASILGISLEKRPHVLDTSNKDFSWPTVAKIEELKAQGIHAFRKVDWSKEPNADDCHFEMRKKLGNDLGEGKKDNRCVSLAWDWINKGRTSLGVAREISTSLKAHNRKASSNRSNVDGDGEQILGKVMHFSISLATMLYHKFQDTAAGDKTKAMDLELVRGMIPVINWAKDRLKEEEIFLQSNDLVDDADEGMGPNDVDHERYECAICFCELWCYYVEAIPKDKNEDKTFVCIECFRSKNQTFKSKPKELYRKRMKHLSANQLLQIGNFFHKLTQERSCWWQSQITFVDDDHRTEAGIQ</sequence>
<evidence type="ECO:0000313" key="2">
    <source>
        <dbReference type="EMBL" id="KAK1733956.1"/>
    </source>
</evidence>
<comment type="caution">
    <text evidence="2">The sequence shown here is derived from an EMBL/GenBank/DDBJ whole genome shotgun (WGS) entry which is preliminary data.</text>
</comment>
<evidence type="ECO:0008006" key="4">
    <source>
        <dbReference type="Google" id="ProtNLM"/>
    </source>
</evidence>
<feature type="region of interest" description="Disordered" evidence="1">
    <location>
        <begin position="1"/>
        <end position="23"/>
    </location>
</feature>
<name>A0AAD8XU57_9STRA</name>
<accession>A0AAD8XU57</accession>
<reference evidence="2" key="1">
    <citation type="submission" date="2023-06" db="EMBL/GenBank/DDBJ databases">
        <title>Survivors Of The Sea: Transcriptome response of Skeletonema marinoi to long-term dormancy.</title>
        <authorList>
            <person name="Pinder M.I.M."/>
            <person name="Kourtchenko O."/>
            <person name="Robertson E.K."/>
            <person name="Larsson T."/>
            <person name="Maumus F."/>
            <person name="Osuna-Cruz C.M."/>
            <person name="Vancaester E."/>
            <person name="Stenow R."/>
            <person name="Vandepoele K."/>
            <person name="Ploug H."/>
            <person name="Bruchert V."/>
            <person name="Godhe A."/>
            <person name="Topel M."/>
        </authorList>
    </citation>
    <scope>NUCLEOTIDE SEQUENCE</scope>
    <source>
        <strain evidence="2">R05AC</strain>
    </source>
</reference>
<dbReference type="Proteomes" id="UP001224775">
    <property type="component" value="Unassembled WGS sequence"/>
</dbReference>
<dbReference type="AlphaFoldDB" id="A0AAD8XU57"/>
<proteinExistence type="predicted"/>
<organism evidence="2 3">
    <name type="scientific">Skeletonema marinoi</name>
    <dbReference type="NCBI Taxonomy" id="267567"/>
    <lineage>
        <taxon>Eukaryota</taxon>
        <taxon>Sar</taxon>
        <taxon>Stramenopiles</taxon>
        <taxon>Ochrophyta</taxon>
        <taxon>Bacillariophyta</taxon>
        <taxon>Coscinodiscophyceae</taxon>
        <taxon>Thalassiosirophycidae</taxon>
        <taxon>Thalassiosirales</taxon>
        <taxon>Skeletonemataceae</taxon>
        <taxon>Skeletonema</taxon>
        <taxon>Skeletonema marinoi-dohrnii complex</taxon>
    </lineage>
</organism>
<protein>
    <recommendedName>
        <fullName evidence="4">JmjC domain-containing protein</fullName>
    </recommendedName>
</protein>
<evidence type="ECO:0000256" key="1">
    <source>
        <dbReference type="SAM" id="MobiDB-lite"/>
    </source>
</evidence>
<keyword evidence="3" id="KW-1185">Reference proteome</keyword>